<evidence type="ECO:0000313" key="7">
    <source>
        <dbReference type="EMBL" id="NID14367.1"/>
    </source>
</evidence>
<reference evidence="7 8" key="1">
    <citation type="journal article" date="2006" name="Int. J. Syst. Evol. Microbiol.">
        <title>Dyella yeojuensis sp. nov., isolated from greenhouse soil in Korea.</title>
        <authorList>
            <person name="Kim B.Y."/>
            <person name="Weon H.Y."/>
            <person name="Lee K.H."/>
            <person name="Seok S.J."/>
            <person name="Kwon S.W."/>
            <person name="Go S.J."/>
            <person name="Stackebrandt E."/>
        </authorList>
    </citation>
    <scope>NUCLEOTIDE SEQUENCE [LARGE SCALE GENOMIC DNA]</scope>
    <source>
        <strain evidence="7 8">DSM 17673</strain>
    </source>
</reference>
<dbReference type="Proteomes" id="UP000518878">
    <property type="component" value="Unassembled WGS sequence"/>
</dbReference>
<protein>
    <recommendedName>
        <fullName evidence="6">Serine protease</fullName>
        <ecNumber evidence="6">3.4.21.-</ecNumber>
    </recommendedName>
</protein>
<evidence type="ECO:0000256" key="6">
    <source>
        <dbReference type="RuleBase" id="RU004296"/>
    </source>
</evidence>
<dbReference type="AlphaFoldDB" id="A0A7X5QS92"/>
<comment type="caution">
    <text evidence="7">The sequence shown here is derived from an EMBL/GenBank/DDBJ whole genome shotgun (WGS) entry which is preliminary data.</text>
</comment>
<organism evidence="7 8">
    <name type="scientific">Luteibacter yeojuensis</name>
    <dbReference type="NCBI Taxonomy" id="345309"/>
    <lineage>
        <taxon>Bacteria</taxon>
        <taxon>Pseudomonadati</taxon>
        <taxon>Pseudomonadota</taxon>
        <taxon>Gammaproteobacteria</taxon>
        <taxon>Lysobacterales</taxon>
        <taxon>Rhodanobacteraceae</taxon>
        <taxon>Luteibacter</taxon>
    </lineage>
</organism>
<evidence type="ECO:0000256" key="3">
    <source>
        <dbReference type="ARBA" id="ARBA00022729"/>
    </source>
</evidence>
<keyword evidence="8" id="KW-1185">Reference proteome</keyword>
<dbReference type="EMBL" id="JAAQTL010000001">
    <property type="protein sequence ID" value="NID14367.1"/>
    <property type="molecule type" value="Genomic_DNA"/>
</dbReference>
<dbReference type="GO" id="GO:0008236">
    <property type="term" value="F:serine-type peptidase activity"/>
    <property type="evidence" value="ECO:0007669"/>
    <property type="project" value="UniProtKB-KW"/>
</dbReference>
<keyword evidence="2 6" id="KW-0645">Protease</keyword>
<proteinExistence type="inferred from homology"/>
<dbReference type="InterPro" id="IPR008256">
    <property type="entry name" value="Peptidase_S1B"/>
</dbReference>
<dbReference type="EC" id="3.4.21.-" evidence="6"/>
<dbReference type="GO" id="GO:0006508">
    <property type="term" value="P:proteolysis"/>
    <property type="evidence" value="ECO:0007669"/>
    <property type="project" value="UniProtKB-KW"/>
</dbReference>
<name>A0A7X5QS92_9GAMM</name>
<sequence length="176" mass="18908">MDPVTRAHDATVHLLINGDSSCSGTIVGPNAVLTATHCLDWPYTLSIYGQPVRVLGAVLDGNDHTILIVDRRFATWVRIDRAPEPGARVFMFGNPGSLTDQYRNGYVSGLAAVDGVLVTTYNMSIFYGDSGSGIFNDSGALIGVVSTVYSMTRGVQLTFACSLPLAFTTEQLREVM</sequence>
<gene>
    <name evidence="7" type="ORF">HBF32_02685</name>
</gene>
<dbReference type="Pfam" id="PF13365">
    <property type="entry name" value="Trypsin_2"/>
    <property type="match status" value="1"/>
</dbReference>
<dbReference type="InterPro" id="IPR043504">
    <property type="entry name" value="Peptidase_S1_PA_chymotrypsin"/>
</dbReference>
<evidence type="ECO:0000313" key="8">
    <source>
        <dbReference type="Proteomes" id="UP000518878"/>
    </source>
</evidence>
<keyword evidence="3" id="KW-0732">Signal</keyword>
<dbReference type="PRINTS" id="PR00839">
    <property type="entry name" value="V8PROTEASE"/>
</dbReference>
<dbReference type="SUPFAM" id="SSF50494">
    <property type="entry name" value="Trypsin-like serine proteases"/>
    <property type="match status" value="1"/>
</dbReference>
<dbReference type="RefSeq" id="WP_166698084.1">
    <property type="nucleotide sequence ID" value="NZ_JAAQTL010000001.1"/>
</dbReference>
<comment type="similarity">
    <text evidence="1 6">Belongs to the peptidase S1B family.</text>
</comment>
<evidence type="ECO:0000256" key="2">
    <source>
        <dbReference type="ARBA" id="ARBA00022670"/>
    </source>
</evidence>
<dbReference type="Gene3D" id="2.40.10.10">
    <property type="entry name" value="Trypsin-like serine proteases"/>
    <property type="match status" value="2"/>
</dbReference>
<accession>A0A7X5QS92</accession>
<keyword evidence="5 6" id="KW-0720">Serine protease</keyword>
<evidence type="ECO:0000256" key="1">
    <source>
        <dbReference type="ARBA" id="ARBA00008764"/>
    </source>
</evidence>
<evidence type="ECO:0000256" key="5">
    <source>
        <dbReference type="ARBA" id="ARBA00022825"/>
    </source>
</evidence>
<keyword evidence="4 6" id="KW-0378">Hydrolase</keyword>
<evidence type="ECO:0000256" key="4">
    <source>
        <dbReference type="ARBA" id="ARBA00022801"/>
    </source>
</evidence>
<dbReference type="InterPro" id="IPR009003">
    <property type="entry name" value="Peptidase_S1_PA"/>
</dbReference>